<feature type="region of interest" description="Disordered" evidence="1">
    <location>
        <begin position="310"/>
        <end position="330"/>
    </location>
</feature>
<protein>
    <submittedName>
        <fullName evidence="4">Trehalose utilization protein</fullName>
    </submittedName>
</protein>
<dbReference type="Gene3D" id="3.40.50.880">
    <property type="match status" value="1"/>
</dbReference>
<dbReference type="PANTHER" id="PTHR40469:SF2">
    <property type="entry name" value="GALACTOSE-BINDING DOMAIN-LIKE SUPERFAMILY PROTEIN"/>
    <property type="match status" value="1"/>
</dbReference>
<proteinExistence type="predicted"/>
<dbReference type="PANTHER" id="PTHR40469">
    <property type="entry name" value="SECRETED GLYCOSYL HYDROLASE"/>
    <property type="match status" value="1"/>
</dbReference>
<dbReference type="InterPro" id="IPR029062">
    <property type="entry name" value="Class_I_gatase-like"/>
</dbReference>
<sequence length="330" mass="36375">MNSPISRSSGLTLALGFLLVAPSSVSAAEKLKALIMDGQNNHAVWPKSTIMMRQYLQDSGLFEVEIARTASIWKWEREESFLPLAGVGESEKAKKPEPDPDFAPDFGKYDVVVSNFGFNAANWPEATKRAFEKYMAEGGGLVSVHAANNSWGDWPEYNKMIGLGGWGGRNEKSGPYVYYDADGKVVRDDSPGRCGTHGPQSEFLITMRNTEHPITKGLPDFWTHTKDECYSMLRGPGEDMTILATAADTPKLKEAGRNEPMLMVLDYHKGRVFHTTLGHDTAAFEGVGFIVTFLRGAEWAATGKVTQEIPEDFPSKGEATSRPFELKKAE</sequence>
<evidence type="ECO:0000256" key="2">
    <source>
        <dbReference type="SAM" id="SignalP"/>
    </source>
</evidence>
<dbReference type="InterPro" id="IPR029010">
    <property type="entry name" value="ThuA-like"/>
</dbReference>
<accession>A0ABM7RGK0</accession>
<evidence type="ECO:0000256" key="1">
    <source>
        <dbReference type="SAM" id="MobiDB-lite"/>
    </source>
</evidence>
<evidence type="ECO:0000259" key="3">
    <source>
        <dbReference type="Pfam" id="PF06283"/>
    </source>
</evidence>
<dbReference type="RefSeq" id="WP_338685834.1">
    <property type="nucleotide sequence ID" value="NZ_AP024702.1"/>
</dbReference>
<dbReference type="EMBL" id="AP024702">
    <property type="protein sequence ID" value="BCX49306.1"/>
    <property type="molecule type" value="Genomic_DNA"/>
</dbReference>
<organism evidence="4 5">
    <name type="scientific">Haloferula helveola</name>
    <dbReference type="NCBI Taxonomy" id="490095"/>
    <lineage>
        <taxon>Bacteria</taxon>
        <taxon>Pseudomonadati</taxon>
        <taxon>Verrucomicrobiota</taxon>
        <taxon>Verrucomicrobiia</taxon>
        <taxon>Verrucomicrobiales</taxon>
        <taxon>Verrucomicrobiaceae</taxon>
        <taxon>Haloferula</taxon>
    </lineage>
</organism>
<feature type="domain" description="ThuA-like" evidence="3">
    <location>
        <begin position="106"/>
        <end position="300"/>
    </location>
</feature>
<keyword evidence="5" id="KW-1185">Reference proteome</keyword>
<feature type="chain" id="PRO_5046372662" evidence="2">
    <location>
        <begin position="28"/>
        <end position="330"/>
    </location>
</feature>
<keyword evidence="2" id="KW-0732">Signal</keyword>
<dbReference type="Pfam" id="PF06283">
    <property type="entry name" value="ThuA"/>
    <property type="match status" value="1"/>
</dbReference>
<feature type="signal peptide" evidence="2">
    <location>
        <begin position="1"/>
        <end position="27"/>
    </location>
</feature>
<name>A0ABM7RGK0_9BACT</name>
<evidence type="ECO:0000313" key="5">
    <source>
        <dbReference type="Proteomes" id="UP001374893"/>
    </source>
</evidence>
<gene>
    <name evidence="4" type="ORF">HAHE_32140</name>
</gene>
<reference evidence="4 5" key="1">
    <citation type="submission" date="2021-06" db="EMBL/GenBank/DDBJ databases">
        <title>Complete genome of Haloferula helveola possessing various polysaccharide degrading enzymes.</title>
        <authorList>
            <person name="Takami H."/>
            <person name="Huang C."/>
            <person name="Hamasaki K."/>
        </authorList>
    </citation>
    <scope>NUCLEOTIDE SEQUENCE [LARGE SCALE GENOMIC DNA]</scope>
    <source>
        <strain evidence="4 5">CN-1</strain>
    </source>
</reference>
<dbReference type="SUPFAM" id="SSF52317">
    <property type="entry name" value="Class I glutamine amidotransferase-like"/>
    <property type="match status" value="1"/>
</dbReference>
<evidence type="ECO:0000313" key="4">
    <source>
        <dbReference type="EMBL" id="BCX49306.1"/>
    </source>
</evidence>
<dbReference type="Proteomes" id="UP001374893">
    <property type="component" value="Chromosome"/>
</dbReference>